<evidence type="ECO:0000313" key="2">
    <source>
        <dbReference type="Proteomes" id="UP001551675"/>
    </source>
</evidence>
<comment type="caution">
    <text evidence="1">The sequence shown here is derived from an EMBL/GenBank/DDBJ whole genome shotgun (WGS) entry which is preliminary data.</text>
</comment>
<gene>
    <name evidence="1" type="ORF">AB0I59_05410</name>
</gene>
<dbReference type="Proteomes" id="UP001551675">
    <property type="component" value="Unassembled WGS sequence"/>
</dbReference>
<accession>A0ABV3G8T1</accession>
<keyword evidence="2" id="KW-1185">Reference proteome</keyword>
<protein>
    <submittedName>
        <fullName evidence="1">DUF6364 family protein</fullName>
    </submittedName>
</protein>
<dbReference type="SUPFAM" id="SSF47598">
    <property type="entry name" value="Ribbon-helix-helix"/>
    <property type="match status" value="1"/>
</dbReference>
<dbReference type="RefSeq" id="WP_061255396.1">
    <property type="nucleotide sequence ID" value="NZ_JBFALK010000002.1"/>
</dbReference>
<dbReference type="Pfam" id="PF19891">
    <property type="entry name" value="DUF6364"/>
    <property type="match status" value="1"/>
</dbReference>
<dbReference type="InterPro" id="IPR010985">
    <property type="entry name" value="Ribbon_hlx_hlx"/>
</dbReference>
<dbReference type="EMBL" id="JBFALK010000002">
    <property type="protein sequence ID" value="MEV0968050.1"/>
    <property type="molecule type" value="Genomic_DNA"/>
</dbReference>
<dbReference type="InterPro" id="IPR045944">
    <property type="entry name" value="DUF6364"/>
</dbReference>
<reference evidence="1 2" key="1">
    <citation type="submission" date="2024-06" db="EMBL/GenBank/DDBJ databases">
        <title>The Natural Products Discovery Center: Release of the First 8490 Sequenced Strains for Exploring Actinobacteria Biosynthetic Diversity.</title>
        <authorList>
            <person name="Kalkreuter E."/>
            <person name="Kautsar S.A."/>
            <person name="Yang D."/>
            <person name="Bader C.D."/>
            <person name="Teijaro C.N."/>
            <person name="Fluegel L."/>
            <person name="Davis C.M."/>
            <person name="Simpson J.R."/>
            <person name="Lauterbach L."/>
            <person name="Steele A.D."/>
            <person name="Gui C."/>
            <person name="Meng S."/>
            <person name="Li G."/>
            <person name="Viehrig K."/>
            <person name="Ye F."/>
            <person name="Su P."/>
            <person name="Kiefer A.F."/>
            <person name="Nichols A."/>
            <person name="Cepeda A.J."/>
            <person name="Yan W."/>
            <person name="Fan B."/>
            <person name="Jiang Y."/>
            <person name="Adhikari A."/>
            <person name="Zheng C.-J."/>
            <person name="Schuster L."/>
            <person name="Cowan T.M."/>
            <person name="Smanski M.J."/>
            <person name="Chevrette M.G."/>
            <person name="De Carvalho L.P.S."/>
            <person name="Shen B."/>
        </authorList>
    </citation>
    <scope>NUCLEOTIDE SEQUENCE [LARGE SCALE GENOMIC DNA]</scope>
    <source>
        <strain evidence="1 2">NPDC050100</strain>
    </source>
</reference>
<proteinExistence type="predicted"/>
<organism evidence="1 2">
    <name type="scientific">Microtetraspora glauca</name>
    <dbReference type="NCBI Taxonomy" id="1996"/>
    <lineage>
        <taxon>Bacteria</taxon>
        <taxon>Bacillati</taxon>
        <taxon>Actinomycetota</taxon>
        <taxon>Actinomycetes</taxon>
        <taxon>Streptosporangiales</taxon>
        <taxon>Streptosporangiaceae</taxon>
        <taxon>Microtetraspora</taxon>
    </lineage>
</organism>
<name>A0ABV3G8T1_MICGL</name>
<sequence length="80" mass="8760">MERTKKITLSVEETVVEQARAAAEREGLSLSAWVTRTMRREALAAESAAVIAAEPRMRELIGEHLAANRRALSRALEGTA</sequence>
<evidence type="ECO:0000313" key="1">
    <source>
        <dbReference type="EMBL" id="MEV0968050.1"/>
    </source>
</evidence>